<organism evidence="1">
    <name type="scientific">Leviviridae sp</name>
    <dbReference type="NCBI Taxonomy" id="2027243"/>
    <lineage>
        <taxon>Viruses</taxon>
        <taxon>Riboviria</taxon>
        <taxon>Orthornavirae</taxon>
        <taxon>Lenarviricota</taxon>
        <taxon>Leviviricetes</taxon>
        <taxon>Norzivirales</taxon>
        <taxon>Fiersviridae</taxon>
    </lineage>
</organism>
<protein>
    <submittedName>
        <fullName evidence="1">Uncharacterized protein</fullName>
    </submittedName>
</protein>
<accession>A0A142D849</accession>
<reference evidence="1" key="2">
    <citation type="journal article" date="2016" name="PLoS Biol.">
        <title>Hyperexpansion of RNA Bacteriophage Diversity.</title>
        <authorList>
            <person name="Krishnamurthy S.R."/>
            <person name="Janowski A.B."/>
            <person name="Zhao G."/>
            <person name="Barouch D."/>
            <person name="Wang D."/>
        </authorList>
    </citation>
    <scope>NUCLEOTIDE SEQUENCE</scope>
    <source>
        <strain evidence="1">AVE001</strain>
    </source>
</reference>
<sequence length="203" mass="20845">MPTNNTNVTPGVGLKVSSGSTNLQTVPTGRKLVSIITANAGEKKGVLEYVDDMSKTKGGVVRLLTKVQLPLRLPPQDSTQNSCCCAPTADVEDHITAHAVLTIPAKYAKMLTKGIASDTGLSVPAQTAAAALVLADLLVGKYSKPYAPSGAGSVGSAMNWHHALATATVALKSNGDGYEAAASTPVKWRTTVTSRSLSSTGTP</sequence>
<reference evidence="1" key="1">
    <citation type="submission" date="2015-08" db="EMBL/GenBank/DDBJ databases">
        <authorList>
            <person name="Babu N.S."/>
            <person name="Beckwith C.J."/>
            <person name="Beseler K.G."/>
            <person name="Brison A."/>
            <person name="Carone J.V."/>
            <person name="Caskin T.P."/>
            <person name="Diamond M."/>
            <person name="Durham M.E."/>
            <person name="Foxe J.M."/>
            <person name="Go M."/>
            <person name="Henderson B.A."/>
            <person name="Jones I.B."/>
            <person name="McGettigan J.A."/>
            <person name="Micheletti S.J."/>
            <person name="Nasrallah M.E."/>
            <person name="Ortiz D."/>
            <person name="Piller C.R."/>
            <person name="Privatt S.R."/>
            <person name="Schneider S.L."/>
            <person name="Sharp S."/>
            <person name="Smith T.C."/>
            <person name="Stanton J.D."/>
            <person name="Ullery H.E."/>
            <person name="Wilson R.J."/>
            <person name="Serrano M.G."/>
            <person name="Buck G."/>
            <person name="Lee V."/>
            <person name="Wang Y."/>
            <person name="Carvalho R."/>
            <person name="Voegtly L."/>
            <person name="Shi R."/>
            <person name="Duckworth R."/>
            <person name="Johnson A."/>
            <person name="Loviza R."/>
            <person name="Walstead R."/>
            <person name="Shah Z."/>
            <person name="Kiflezghi M."/>
            <person name="Wade K."/>
            <person name="Ball S.L."/>
            <person name="Bradley K.W."/>
            <person name="Asai D.J."/>
            <person name="Bowman C.A."/>
            <person name="Russell D.A."/>
            <person name="Pope W.H."/>
            <person name="Jacobs-Sera D."/>
            <person name="Hendrix R.W."/>
            <person name="Hatfull G.F."/>
        </authorList>
    </citation>
    <scope>NUCLEOTIDE SEQUENCE</scope>
    <source>
        <strain evidence="1">AVE001</strain>
    </source>
</reference>
<proteinExistence type="predicted"/>
<name>A0A142D849_9VIRU</name>
<dbReference type="EMBL" id="KT462695">
    <property type="protein sequence ID" value="AMQ23518.1"/>
    <property type="molecule type" value="Genomic_RNA"/>
</dbReference>
<evidence type="ECO:0000313" key="1">
    <source>
        <dbReference type="EMBL" id="AMQ23518.1"/>
    </source>
</evidence>